<accession>A0A4V1CMB7</accession>
<sequence>MTWALLLLTAVAPTVLLAAVWSLIPSAEERPRWRVALAERLERAAARLRRERPVPEDPFQTLRVQQRLGVVAAHVRRLEDDDRMFARAERIIASQLAYDQLLAEACRMAGVEVLPAAKGDPAERFREEVELAERGWSW</sequence>
<keyword evidence="2" id="KW-1185">Reference proteome</keyword>
<dbReference type="AlphaFoldDB" id="A0A4V1CMB7"/>
<dbReference type="Proteomes" id="UP000296469">
    <property type="component" value="Chromosome"/>
</dbReference>
<evidence type="ECO:0000313" key="2">
    <source>
        <dbReference type="Proteomes" id="UP000296469"/>
    </source>
</evidence>
<dbReference type="OrthoDB" id="5147098at2"/>
<name>A0A4V1CMB7_9CELL</name>
<dbReference type="KEGG" id="celz:E5225_01270"/>
<organism evidence="1 2">
    <name type="scientific">Cellulomonas shaoxiangyii</name>
    <dbReference type="NCBI Taxonomy" id="2566013"/>
    <lineage>
        <taxon>Bacteria</taxon>
        <taxon>Bacillati</taxon>
        <taxon>Actinomycetota</taxon>
        <taxon>Actinomycetes</taxon>
        <taxon>Micrococcales</taxon>
        <taxon>Cellulomonadaceae</taxon>
        <taxon>Cellulomonas</taxon>
    </lineage>
</organism>
<gene>
    <name evidence="1" type="ORF">E5225_01270</name>
</gene>
<reference evidence="1 2" key="1">
    <citation type="submission" date="2019-04" db="EMBL/GenBank/DDBJ databases">
        <title>Isolation and identification of Cellulomonas shaoxiangyii sp. Nov. isolated from feces of the Tibetan antelopes (Pantholops hodgsonii) in the Qinghai-Tibet plateau of China.</title>
        <authorList>
            <person name="Tian Z."/>
        </authorList>
    </citation>
    <scope>NUCLEOTIDE SEQUENCE [LARGE SCALE GENOMIC DNA]</scope>
    <source>
        <strain evidence="1 2">Z28</strain>
    </source>
</reference>
<proteinExistence type="predicted"/>
<dbReference type="RefSeq" id="WP_135972231.1">
    <property type="nucleotide sequence ID" value="NZ_CP039291.1"/>
</dbReference>
<protein>
    <submittedName>
        <fullName evidence="1">Uncharacterized protein</fullName>
    </submittedName>
</protein>
<dbReference type="EMBL" id="CP039291">
    <property type="protein sequence ID" value="QCB92385.1"/>
    <property type="molecule type" value="Genomic_DNA"/>
</dbReference>
<evidence type="ECO:0000313" key="1">
    <source>
        <dbReference type="EMBL" id="QCB92385.1"/>
    </source>
</evidence>